<dbReference type="Pfam" id="PF02992">
    <property type="entry name" value="Transposase_21"/>
    <property type="match status" value="1"/>
</dbReference>
<comment type="caution">
    <text evidence="2">The sequence shown here is derived from an EMBL/GenBank/DDBJ whole genome shotgun (WGS) entry which is preliminary data.</text>
</comment>
<sequence>MVNSIPLDPRPGPQQFVLDPITREYVSCTTCHSLYPGGDVTTILICNHRKTPDSPICNTPLYKARQLHADRAFRVPIRKYLHQDLKSWVGRLLCRPGVETLLDNPSPDLPHSAHPVVDDIWLTRLFRELKDSTGGHFFPPPSTEGRLIFGLSVDSFNPFYNKTAKQSSSSTGMWLVLLNLPPHLRYLEENLFLAGVIPGHEKPSKEDLYPYLNLLIKDLLEFWHKGVRFSRTYREQRGRLFKAMLIPLICDMLAARQVAGLGSATSHSFCTFCDLDLDDIDVLDRSEWPPKNEVHVRRIAQLWRDATSEVQRSAIFDAYGIRWSPLHDLPYWDAVKYIIIDSMHALDLNLLQNHCRSLFQIDTEAAGGDGYSTQSPDPRQRQLSREAARAYEKCVEQIKRNDANLVDELLLHPRSALYQVSVDNNILGQNHRIVVGTKWVLASNIVAWRQRIVQADVQAMATSYTASHDDAPSHGVSGPSAETANQDASPPEVNMPQVRRVIQNLLDITNQEESRRRAYTQGTVDTLIFISDLLEIDHTDIDRSRRGSKRALFDKLTAKIDGEASALEALEAFLPRSDMVEGRAVLGKEVMNAIWSDMRQTRLPTWLTSPPADWGTTRRGKLSADHWRVICTVHLPITLIRLWHDASPRKQQILQHFMQLVNAVHIGNMRVVSAEHIAAYDFYMTKYIKDIKTLYPDQHLKPTHHAALHIGDMLGLFGPSHSHSSPYYERHINLLHHINTNSKIGELETTYLRTSARRANLRARLLDDNALCQSLSELVEVMKRIDSEDARGFRLASILDPSLPTVPPGARFDGTRQLPTPYAALLRECLNNLSVDPGTRLRQAAFLKEVGLRGVCYGISSPSTWRDSRVLFKGLSSDSNQALRAGVIESIFMYSYTLGGTEVEGVFMAVMEISAIDSSQDPYRSFGPFAGFLCKEHPSQLRILTSSQIISHFVWTKLTEPPFTDLIHIMPVDRLMVRNFIDGHETD</sequence>
<organism evidence="2 3">
    <name type="scientific">Gymnopilus dilepis</name>
    <dbReference type="NCBI Taxonomy" id="231916"/>
    <lineage>
        <taxon>Eukaryota</taxon>
        <taxon>Fungi</taxon>
        <taxon>Dikarya</taxon>
        <taxon>Basidiomycota</taxon>
        <taxon>Agaricomycotina</taxon>
        <taxon>Agaricomycetes</taxon>
        <taxon>Agaricomycetidae</taxon>
        <taxon>Agaricales</taxon>
        <taxon>Agaricineae</taxon>
        <taxon>Hymenogastraceae</taxon>
        <taxon>Gymnopilus</taxon>
    </lineage>
</organism>
<feature type="region of interest" description="Disordered" evidence="1">
    <location>
        <begin position="464"/>
        <end position="492"/>
    </location>
</feature>
<keyword evidence="3" id="KW-1185">Reference proteome</keyword>
<accession>A0A409VZ60</accession>
<evidence type="ECO:0000313" key="2">
    <source>
        <dbReference type="EMBL" id="PPQ71535.1"/>
    </source>
</evidence>
<dbReference type="Proteomes" id="UP000284706">
    <property type="component" value="Unassembled WGS sequence"/>
</dbReference>
<evidence type="ECO:0000256" key="1">
    <source>
        <dbReference type="SAM" id="MobiDB-lite"/>
    </source>
</evidence>
<dbReference type="AlphaFoldDB" id="A0A409VZ60"/>
<reference evidence="2 3" key="1">
    <citation type="journal article" date="2018" name="Evol. Lett.">
        <title>Horizontal gene cluster transfer increased hallucinogenic mushroom diversity.</title>
        <authorList>
            <person name="Reynolds H.T."/>
            <person name="Vijayakumar V."/>
            <person name="Gluck-Thaler E."/>
            <person name="Korotkin H.B."/>
            <person name="Matheny P.B."/>
            <person name="Slot J.C."/>
        </authorList>
    </citation>
    <scope>NUCLEOTIDE SEQUENCE [LARGE SCALE GENOMIC DNA]</scope>
    <source>
        <strain evidence="2 3">SRW20</strain>
    </source>
</reference>
<dbReference type="OrthoDB" id="3039677at2759"/>
<dbReference type="PANTHER" id="PTHR46579">
    <property type="entry name" value="F5/8 TYPE C DOMAIN-CONTAINING PROTEIN-RELATED"/>
    <property type="match status" value="1"/>
</dbReference>
<evidence type="ECO:0000313" key="3">
    <source>
        <dbReference type="Proteomes" id="UP000284706"/>
    </source>
</evidence>
<dbReference type="InterPro" id="IPR004242">
    <property type="entry name" value="Transposase_21"/>
</dbReference>
<protein>
    <submittedName>
        <fullName evidence="2">Uncharacterized protein</fullName>
    </submittedName>
</protein>
<proteinExistence type="predicted"/>
<name>A0A409VZ60_9AGAR</name>
<dbReference type="EMBL" id="NHYE01005498">
    <property type="protein sequence ID" value="PPQ71535.1"/>
    <property type="molecule type" value="Genomic_DNA"/>
</dbReference>
<dbReference type="InParanoid" id="A0A409VZ60"/>
<dbReference type="PANTHER" id="PTHR46579:SF1">
    <property type="entry name" value="F5_8 TYPE C DOMAIN-CONTAINING PROTEIN"/>
    <property type="match status" value="1"/>
</dbReference>
<gene>
    <name evidence="2" type="ORF">CVT26_010395</name>
</gene>